<dbReference type="EMBL" id="HF935253">
    <property type="protein sequence ID" value="CCX05432.1"/>
    <property type="molecule type" value="Genomic_DNA"/>
</dbReference>
<feature type="compositionally biased region" description="Basic residues" evidence="1">
    <location>
        <begin position="15"/>
        <end position="34"/>
    </location>
</feature>
<dbReference type="AlphaFoldDB" id="U4KVU5"/>
<keyword evidence="3" id="KW-1185">Reference proteome</keyword>
<feature type="region of interest" description="Disordered" evidence="1">
    <location>
        <begin position="186"/>
        <end position="243"/>
    </location>
</feature>
<feature type="compositionally biased region" description="Low complexity" evidence="1">
    <location>
        <begin position="199"/>
        <end position="234"/>
    </location>
</feature>
<proteinExistence type="predicted"/>
<name>U4KVU5_PYROM</name>
<feature type="region of interest" description="Disordered" evidence="1">
    <location>
        <begin position="329"/>
        <end position="367"/>
    </location>
</feature>
<feature type="compositionally biased region" description="Polar residues" evidence="1">
    <location>
        <begin position="1"/>
        <end position="11"/>
    </location>
</feature>
<accession>U4KVU5</accession>
<evidence type="ECO:0000256" key="1">
    <source>
        <dbReference type="SAM" id="MobiDB-lite"/>
    </source>
</evidence>
<sequence length="367" mass="39922">MSEVNMHSNMDGSHKKTRPKLSRKQRQRAKKAQSKKASNPETSERHPFVTQEQLEEPTLNASRSPSPALVSLRSSPVPRNDPCYWPACNSALVHRSEPALNDSCPFSPTFYASSPSSPTIYVTCPSSPALVSLRSSPISWNDACLWSVSNSALVHRSYSASSPTSDSGFSNSGSDAFVEEELLQITGQETEEVEIEEPSTLAETTTDGTTATTATTTTTSATLTAATSGSSNTSGVSKNPVADWEKLEELEAIRLVEKAKTAEKWVVVEKKSKSKGKKAQRDENEKDELSASSNTTEMSRDPVADWERTEELEAIRLVEEAKKAEEWVVVQNKSKSKGKKPRETRARKTSLGVKAGAEDEVPSGGIL</sequence>
<feature type="region of interest" description="Disordered" evidence="1">
    <location>
        <begin position="267"/>
        <end position="306"/>
    </location>
</feature>
<feature type="compositionally biased region" description="Basic and acidic residues" evidence="1">
    <location>
        <begin position="279"/>
        <end position="289"/>
    </location>
</feature>
<evidence type="ECO:0000313" key="2">
    <source>
        <dbReference type="EMBL" id="CCX05432.1"/>
    </source>
</evidence>
<evidence type="ECO:0000313" key="3">
    <source>
        <dbReference type="Proteomes" id="UP000018144"/>
    </source>
</evidence>
<protein>
    <submittedName>
        <fullName evidence="2">Uncharacterized protein</fullName>
    </submittedName>
</protein>
<dbReference type="Proteomes" id="UP000018144">
    <property type="component" value="Unassembled WGS sequence"/>
</dbReference>
<gene>
    <name evidence="2" type="ORF">PCON_05019</name>
</gene>
<organism evidence="2 3">
    <name type="scientific">Pyronema omphalodes (strain CBS 100304)</name>
    <name type="common">Pyronema confluens</name>
    <dbReference type="NCBI Taxonomy" id="1076935"/>
    <lineage>
        <taxon>Eukaryota</taxon>
        <taxon>Fungi</taxon>
        <taxon>Dikarya</taxon>
        <taxon>Ascomycota</taxon>
        <taxon>Pezizomycotina</taxon>
        <taxon>Pezizomycetes</taxon>
        <taxon>Pezizales</taxon>
        <taxon>Pyronemataceae</taxon>
        <taxon>Pyronema</taxon>
    </lineage>
</organism>
<reference evidence="2 3" key="1">
    <citation type="journal article" date="2013" name="PLoS Genet.">
        <title>The genome and development-dependent transcriptomes of Pyronema confluens: a window into fungal evolution.</title>
        <authorList>
            <person name="Traeger S."/>
            <person name="Altegoer F."/>
            <person name="Freitag M."/>
            <person name="Gabaldon T."/>
            <person name="Kempken F."/>
            <person name="Kumar A."/>
            <person name="Marcet-Houben M."/>
            <person name="Poggeler S."/>
            <person name="Stajich J.E."/>
            <person name="Nowrousian M."/>
        </authorList>
    </citation>
    <scope>NUCLEOTIDE SEQUENCE [LARGE SCALE GENOMIC DNA]</scope>
    <source>
        <strain evidence="3">CBS 100304</strain>
        <tissue evidence="2">Vegetative mycelium</tissue>
    </source>
</reference>
<feature type="region of interest" description="Disordered" evidence="1">
    <location>
        <begin position="1"/>
        <end position="77"/>
    </location>
</feature>